<gene>
    <name evidence="1" type="ORF">H5410_047251</name>
</gene>
<name>A0A9J5XEJ5_SOLCO</name>
<protein>
    <submittedName>
        <fullName evidence="1">Uncharacterized protein</fullName>
    </submittedName>
</protein>
<evidence type="ECO:0000313" key="1">
    <source>
        <dbReference type="EMBL" id="KAG5586817.1"/>
    </source>
</evidence>
<proteinExistence type="predicted"/>
<dbReference type="EMBL" id="JACXVP010000009">
    <property type="protein sequence ID" value="KAG5586817.1"/>
    <property type="molecule type" value="Genomic_DNA"/>
</dbReference>
<accession>A0A9J5XEJ5</accession>
<sequence>MEMNFFTKFVPKDDKVRMDLKDVMAIKRVTYGGFGIEKSSPINENIPCPQETSSTKKDSINLLNVRIVFREKYRHHEYKDKVFREKFRHNV</sequence>
<dbReference type="AlphaFoldDB" id="A0A9J5XEJ5"/>
<comment type="caution">
    <text evidence="1">The sequence shown here is derived from an EMBL/GenBank/DDBJ whole genome shotgun (WGS) entry which is preliminary data.</text>
</comment>
<keyword evidence="2" id="KW-1185">Reference proteome</keyword>
<dbReference type="Proteomes" id="UP000824120">
    <property type="component" value="Chromosome 9"/>
</dbReference>
<evidence type="ECO:0000313" key="2">
    <source>
        <dbReference type="Proteomes" id="UP000824120"/>
    </source>
</evidence>
<reference evidence="1 2" key="1">
    <citation type="submission" date="2020-09" db="EMBL/GenBank/DDBJ databases">
        <title>De no assembly of potato wild relative species, Solanum commersonii.</title>
        <authorList>
            <person name="Cho K."/>
        </authorList>
    </citation>
    <scope>NUCLEOTIDE SEQUENCE [LARGE SCALE GENOMIC DNA]</scope>
    <source>
        <strain evidence="1">LZ3.2</strain>
        <tissue evidence="1">Leaf</tissue>
    </source>
</reference>
<organism evidence="1 2">
    <name type="scientific">Solanum commersonii</name>
    <name type="common">Commerson's wild potato</name>
    <name type="synonym">Commerson's nightshade</name>
    <dbReference type="NCBI Taxonomy" id="4109"/>
    <lineage>
        <taxon>Eukaryota</taxon>
        <taxon>Viridiplantae</taxon>
        <taxon>Streptophyta</taxon>
        <taxon>Embryophyta</taxon>
        <taxon>Tracheophyta</taxon>
        <taxon>Spermatophyta</taxon>
        <taxon>Magnoliopsida</taxon>
        <taxon>eudicotyledons</taxon>
        <taxon>Gunneridae</taxon>
        <taxon>Pentapetalae</taxon>
        <taxon>asterids</taxon>
        <taxon>lamiids</taxon>
        <taxon>Solanales</taxon>
        <taxon>Solanaceae</taxon>
        <taxon>Solanoideae</taxon>
        <taxon>Solaneae</taxon>
        <taxon>Solanum</taxon>
    </lineage>
</organism>